<evidence type="ECO:0000256" key="9">
    <source>
        <dbReference type="HAMAP-Rule" id="MF_01023"/>
    </source>
</evidence>
<keyword evidence="5 9" id="KW-0032">Aminotransferase</keyword>
<evidence type="ECO:0000256" key="5">
    <source>
        <dbReference type="ARBA" id="ARBA00022576"/>
    </source>
</evidence>
<comment type="subunit">
    <text evidence="4 9">Homodimer.</text>
</comment>
<keyword evidence="7 9" id="KW-0663">Pyridoxal phosphate</keyword>
<proteinExistence type="inferred from homology"/>
<comment type="catalytic activity">
    <reaction evidence="8 9">
        <text>L-histidinol phosphate + 2-oxoglutarate = 3-(imidazol-4-yl)-2-oxopropyl phosphate + L-glutamate</text>
        <dbReference type="Rhea" id="RHEA:23744"/>
        <dbReference type="ChEBI" id="CHEBI:16810"/>
        <dbReference type="ChEBI" id="CHEBI:29985"/>
        <dbReference type="ChEBI" id="CHEBI:57766"/>
        <dbReference type="ChEBI" id="CHEBI:57980"/>
        <dbReference type="EC" id="2.6.1.9"/>
    </reaction>
</comment>
<keyword evidence="6 9" id="KW-0808">Transferase</keyword>
<comment type="similarity">
    <text evidence="3 9">Belongs to the class-II pyridoxal-phosphate-dependent aminotransferase family. Histidinol-phosphate aminotransferase subfamily.</text>
</comment>
<dbReference type="InterPro" id="IPR015424">
    <property type="entry name" value="PyrdxlP-dep_Trfase"/>
</dbReference>
<dbReference type="Proteomes" id="UP000287243">
    <property type="component" value="Chromosome"/>
</dbReference>
<dbReference type="GO" id="GO:0004400">
    <property type="term" value="F:histidinol-phosphate transaminase activity"/>
    <property type="evidence" value="ECO:0007669"/>
    <property type="project" value="UniProtKB-UniRule"/>
</dbReference>
<feature type="domain" description="Aminotransferase class I/classII large" evidence="10">
    <location>
        <begin position="33"/>
        <end position="356"/>
    </location>
</feature>
<evidence type="ECO:0000313" key="12">
    <source>
        <dbReference type="Proteomes" id="UP000287243"/>
    </source>
</evidence>
<dbReference type="InterPro" id="IPR050106">
    <property type="entry name" value="HistidinolP_aminotransfase"/>
</dbReference>
<reference evidence="11 12" key="1">
    <citation type="submission" date="2017-01" db="EMBL/GenBank/DDBJ databases">
        <title>First insights into the biology of 'candidatus Vampirococcus archaeovorus'.</title>
        <authorList>
            <person name="Kizina J."/>
            <person name="Jordan S."/>
            <person name="Stueber K."/>
            <person name="Reinhardt R."/>
            <person name="Harder J."/>
        </authorList>
    </citation>
    <scope>NUCLEOTIDE SEQUENCE [LARGE SCALE GENOMIC DNA]</scope>
    <source>
        <strain evidence="11 12">LiM</strain>
    </source>
</reference>
<dbReference type="EMBL" id="CP019384">
    <property type="protein sequence ID" value="QAT16936.1"/>
    <property type="molecule type" value="Genomic_DNA"/>
</dbReference>
<feature type="modified residue" description="N6-(pyridoxal phosphate)lysine" evidence="9">
    <location>
        <position position="224"/>
    </location>
</feature>
<organism evidence="11 12">
    <name type="scientific">Velamenicoccus archaeovorus</name>
    <dbReference type="NCBI Taxonomy" id="1930593"/>
    <lineage>
        <taxon>Bacteria</taxon>
        <taxon>Pseudomonadati</taxon>
        <taxon>Candidatus Omnitrophota</taxon>
        <taxon>Candidatus Velamenicoccus</taxon>
    </lineage>
</organism>
<evidence type="ECO:0000256" key="7">
    <source>
        <dbReference type="ARBA" id="ARBA00022898"/>
    </source>
</evidence>
<accession>A0A410P436</accession>
<evidence type="ECO:0000256" key="4">
    <source>
        <dbReference type="ARBA" id="ARBA00011738"/>
    </source>
</evidence>
<dbReference type="OrthoDB" id="9813612at2"/>
<dbReference type="Gene3D" id="3.40.640.10">
    <property type="entry name" value="Type I PLP-dependent aspartate aminotransferase-like (Major domain)"/>
    <property type="match status" value="1"/>
</dbReference>
<dbReference type="PANTHER" id="PTHR43643">
    <property type="entry name" value="HISTIDINOL-PHOSPHATE AMINOTRANSFERASE 2"/>
    <property type="match status" value="1"/>
</dbReference>
<dbReference type="RefSeq" id="WP_128699578.1">
    <property type="nucleotide sequence ID" value="NZ_CP019384.1"/>
</dbReference>
<evidence type="ECO:0000256" key="1">
    <source>
        <dbReference type="ARBA" id="ARBA00001933"/>
    </source>
</evidence>
<dbReference type="InterPro" id="IPR005861">
    <property type="entry name" value="HisP_aminotrans"/>
</dbReference>
<dbReference type="UniPathway" id="UPA00031">
    <property type="reaction ID" value="UER00012"/>
</dbReference>
<sequence>MKMEPIRKDIDNIDAYKPGKPIEEVKRELGIADVTKLASNENALGPSPRAIAAAKKALPSLNRYPEGSCYYLKRKLARLLGIKEVNLLFGNGSDELIDVILKTIKAPDAEIITADVTFVEYKISGSINGFKVISVPLKDFTFDLEAMAGRITPKTKAVFIANPNNPTGTYVTTRQVLEFLDRIPREVMVVFDEAYVEFAQKEDFPKILELLGHKNVAILRTFSKIYGLAGLRVGYMIADEEFVAAAERIRQPFNVNSVAQAAACAALDDKAFVRKSMTLVAREMKFMEKALTDLGVWFKKSAANFIFVRTGMDARSLFGKMLKKGVIIREMSQYNLDNYSRITIGTRRENIKLIRALRDIIKEDSR</sequence>
<protein>
    <recommendedName>
        <fullName evidence="9">Histidinol-phosphate aminotransferase</fullName>
        <ecNumber evidence="9">2.6.1.9</ecNumber>
    </recommendedName>
    <alternativeName>
        <fullName evidence="9">Imidazole acetol-phosphate transaminase</fullName>
    </alternativeName>
</protein>
<evidence type="ECO:0000313" key="11">
    <source>
        <dbReference type="EMBL" id="QAT16936.1"/>
    </source>
</evidence>
<dbReference type="KEGG" id="vai:BU251_03915"/>
<dbReference type="EC" id="2.6.1.9" evidence="9"/>
<evidence type="ECO:0000256" key="2">
    <source>
        <dbReference type="ARBA" id="ARBA00005011"/>
    </source>
</evidence>
<dbReference type="CDD" id="cd00609">
    <property type="entry name" value="AAT_like"/>
    <property type="match status" value="1"/>
</dbReference>
<evidence type="ECO:0000256" key="3">
    <source>
        <dbReference type="ARBA" id="ARBA00007970"/>
    </source>
</evidence>
<dbReference type="NCBIfam" id="TIGR01141">
    <property type="entry name" value="hisC"/>
    <property type="match status" value="1"/>
</dbReference>
<evidence type="ECO:0000259" key="10">
    <source>
        <dbReference type="Pfam" id="PF00155"/>
    </source>
</evidence>
<name>A0A410P436_VELA1</name>
<evidence type="ECO:0000256" key="6">
    <source>
        <dbReference type="ARBA" id="ARBA00022679"/>
    </source>
</evidence>
<dbReference type="InterPro" id="IPR004839">
    <property type="entry name" value="Aminotransferase_I/II_large"/>
</dbReference>
<dbReference type="PANTHER" id="PTHR43643:SF3">
    <property type="entry name" value="HISTIDINOL-PHOSPHATE AMINOTRANSFERASE"/>
    <property type="match status" value="1"/>
</dbReference>
<comment type="pathway">
    <text evidence="2 9">Amino-acid biosynthesis; L-histidine biosynthesis; L-histidine from 5-phospho-alpha-D-ribose 1-diphosphate: step 7/9.</text>
</comment>
<dbReference type="InterPro" id="IPR015421">
    <property type="entry name" value="PyrdxlP-dep_Trfase_major"/>
</dbReference>
<dbReference type="HAMAP" id="MF_01023">
    <property type="entry name" value="HisC_aminotrans_2"/>
    <property type="match status" value="1"/>
</dbReference>
<comment type="cofactor">
    <cofactor evidence="1 9">
        <name>pyridoxal 5'-phosphate</name>
        <dbReference type="ChEBI" id="CHEBI:597326"/>
    </cofactor>
</comment>
<keyword evidence="9" id="KW-0368">Histidine biosynthesis</keyword>
<keyword evidence="9" id="KW-0028">Amino-acid biosynthesis</keyword>
<gene>
    <name evidence="9" type="primary">hisC</name>
    <name evidence="11" type="ORF">BU251_03915</name>
</gene>
<dbReference type="SUPFAM" id="SSF53383">
    <property type="entry name" value="PLP-dependent transferases"/>
    <property type="match status" value="1"/>
</dbReference>
<dbReference type="AlphaFoldDB" id="A0A410P436"/>
<dbReference type="InterPro" id="IPR015422">
    <property type="entry name" value="PyrdxlP-dep_Trfase_small"/>
</dbReference>
<keyword evidence="12" id="KW-1185">Reference proteome</keyword>
<dbReference type="GO" id="GO:0030170">
    <property type="term" value="F:pyridoxal phosphate binding"/>
    <property type="evidence" value="ECO:0007669"/>
    <property type="project" value="InterPro"/>
</dbReference>
<evidence type="ECO:0000256" key="8">
    <source>
        <dbReference type="ARBA" id="ARBA00047481"/>
    </source>
</evidence>
<dbReference type="Pfam" id="PF00155">
    <property type="entry name" value="Aminotran_1_2"/>
    <property type="match status" value="1"/>
</dbReference>
<dbReference type="GO" id="GO:0000105">
    <property type="term" value="P:L-histidine biosynthetic process"/>
    <property type="evidence" value="ECO:0007669"/>
    <property type="project" value="UniProtKB-UniRule"/>
</dbReference>
<dbReference type="Gene3D" id="3.90.1150.10">
    <property type="entry name" value="Aspartate Aminotransferase, domain 1"/>
    <property type="match status" value="1"/>
</dbReference>